<evidence type="ECO:0000259" key="3">
    <source>
        <dbReference type="Pfam" id="PF01764"/>
    </source>
</evidence>
<accession>A0A5E4G756</accession>
<keyword evidence="2" id="KW-0472">Membrane</keyword>
<dbReference type="Gramene" id="VVA35635">
    <property type="protein sequence ID" value="VVA35635"/>
    <property type="gene ID" value="Prudul26B017273"/>
</dbReference>
<keyword evidence="2" id="KW-1133">Transmembrane helix</keyword>
<reference evidence="6" key="1">
    <citation type="journal article" date="2020" name="Plant J.">
        <title>Transposons played a major role in the diversification between the closely related almond and peach genomes: results from the almond genome sequence.</title>
        <authorList>
            <person name="Alioto T."/>
            <person name="Alexiou K.G."/>
            <person name="Bardil A."/>
            <person name="Barteri F."/>
            <person name="Castanera R."/>
            <person name="Cruz F."/>
            <person name="Dhingra A."/>
            <person name="Duval H."/>
            <person name="Fernandez I Marti A."/>
            <person name="Frias L."/>
            <person name="Galan B."/>
            <person name="Garcia J.L."/>
            <person name="Howad W."/>
            <person name="Gomez-Garrido J."/>
            <person name="Gut M."/>
            <person name="Julca I."/>
            <person name="Morata J."/>
            <person name="Puigdomenech P."/>
            <person name="Ribeca P."/>
            <person name="Rubio Cabetas M.J."/>
            <person name="Vlasova A."/>
            <person name="Wirthensohn M."/>
            <person name="Garcia-Mas J."/>
            <person name="Gabaldon T."/>
            <person name="Casacuberta J.M."/>
            <person name="Arus P."/>
        </authorList>
    </citation>
    <scope>NUCLEOTIDE SEQUENCE [LARGE SCALE GENOMIC DNA]</scope>
    <source>
        <strain evidence="6">cv. Texas</strain>
    </source>
</reference>
<protein>
    <submittedName>
        <fullName evidence="5">PREDICTED: sn1-specific diacylglycerol lipase</fullName>
    </submittedName>
</protein>
<dbReference type="InterPro" id="IPR029058">
    <property type="entry name" value="AB_hydrolase_fold"/>
</dbReference>
<evidence type="ECO:0000259" key="4">
    <source>
        <dbReference type="Pfam" id="PF24057"/>
    </source>
</evidence>
<dbReference type="Proteomes" id="UP000327085">
    <property type="component" value="Chromosome 1"/>
</dbReference>
<dbReference type="CDD" id="cd00519">
    <property type="entry name" value="Lipase_3"/>
    <property type="match status" value="1"/>
</dbReference>
<feature type="domain" description="DUF7358" evidence="4">
    <location>
        <begin position="93"/>
        <end position="322"/>
    </location>
</feature>
<dbReference type="PANTHER" id="PTHR47030">
    <property type="entry name" value="LIPASE CLASS 3 FAMILY PROTEIN"/>
    <property type="match status" value="1"/>
</dbReference>
<name>A0A5E4G756_PRUDU</name>
<feature type="transmembrane region" description="Helical" evidence="2">
    <location>
        <begin position="127"/>
        <end position="145"/>
    </location>
</feature>
<dbReference type="PANTHER" id="PTHR47030:SF2">
    <property type="entry name" value="LIPASE CLASS 3 FAMILY PROTEIN"/>
    <property type="match status" value="1"/>
</dbReference>
<dbReference type="InterPro" id="IPR055782">
    <property type="entry name" value="DUF7358"/>
</dbReference>
<feature type="transmembrane region" description="Helical" evidence="2">
    <location>
        <begin position="97"/>
        <end position="121"/>
    </location>
</feature>
<evidence type="ECO:0000313" key="5">
    <source>
        <dbReference type="EMBL" id="VVA35635.1"/>
    </source>
</evidence>
<dbReference type="InterPro" id="IPR002921">
    <property type="entry name" value="Fungal_lipase-type"/>
</dbReference>
<sequence length="857" mass="96170">MNRETEHVGKNSSSVFQFLLPNGSEIQTLNNNQFLGIQTHKIYKNNVPPNPSASISYTTTNTNKLTLPHTEPSIFNQRHRERGIAAMWVSNIENLRWPAIILGIANAVVFVLGGFFVFWALPSCNRHILIPLMVVSFMAAVRIGIMVNTGIAQEATAMTILEHSPAVSPAAVDTAFRHQTRVRYKKWLWWTRFATVVTVLQFAGASYLLYNMASFMSHNETTNHCILGTASSNIPWKKHLMGFFVITVCFAALLQCFTGTDILKWRSFYATQDDAWKAHYREVFDHGIREALCCMGRVKYLSVLEEDEVFLVARLLGDLVAYRAAGTGHLELMAGLALLRNQGQSPKSFEECMETPEEKIREAADLHKFAEAAYTGPLLDFGRNPFLFPCVWLNRQGILTPWARNRRPVLDGDNWLRGHAAAFLKYVKLSPEVLRKGRVNQAKCKAAYFVLVLHHLRSVVIAVRGTETPEDLITDSLCRECALSVEDLDGLINSPNIDAEVRQSVISSFPHHGHSGIVEAARDLFMQIEVSPRDDESGSNGLLSSLLGVGCECEGYSIRIVGHSLGGAIATLIGLRLYHRYPNLHVYTYGALPCVDSVVANACSEFVTSIVYNNEFSSRLSVGSIMRLRAAAITAMSQDSETDTAMILRLARHFLHVSKYQQNGTEVKDSASDVTSRAITEEKLNDHIYESEYRVNIKVCNDEDQDLILWDDADMEDRVIQSDHDEFTNPFSNDVISNHDPVSQFMESVPRSESLTSRDPPEMYLPGLVIHIVPQPRSFDMPQCRGCAVQEMTQCHKAYIANRESFKDIIVSPSMFLDHLPWRCHDAMKQLLQAQGSQVQSLQVRNSQLVPNQPESV</sequence>
<keyword evidence="2" id="KW-0812">Transmembrane</keyword>
<evidence type="ECO:0000313" key="6">
    <source>
        <dbReference type="Proteomes" id="UP000327085"/>
    </source>
</evidence>
<feature type="transmembrane region" description="Helical" evidence="2">
    <location>
        <begin position="187"/>
        <end position="210"/>
    </location>
</feature>
<dbReference type="GO" id="GO:0016787">
    <property type="term" value="F:hydrolase activity"/>
    <property type="evidence" value="ECO:0007669"/>
    <property type="project" value="UniProtKB-KW"/>
</dbReference>
<dbReference type="Pfam" id="PF01764">
    <property type="entry name" value="Lipase_3"/>
    <property type="match status" value="1"/>
</dbReference>
<dbReference type="Gene3D" id="3.40.50.1820">
    <property type="entry name" value="alpha/beta hydrolase"/>
    <property type="match status" value="1"/>
</dbReference>
<keyword evidence="1" id="KW-0378">Hydrolase</keyword>
<dbReference type="FunCoup" id="A0A5E4G756">
    <property type="interactions" value="1058"/>
</dbReference>
<dbReference type="EMBL" id="CABIKO010000399">
    <property type="protein sequence ID" value="VVA35635.1"/>
    <property type="molecule type" value="Genomic_DNA"/>
</dbReference>
<feature type="domain" description="Fungal lipase-type" evidence="3">
    <location>
        <begin position="460"/>
        <end position="614"/>
    </location>
</feature>
<organism evidence="5 6">
    <name type="scientific">Prunus dulcis</name>
    <name type="common">Almond</name>
    <name type="synonym">Amygdalus dulcis</name>
    <dbReference type="NCBI Taxonomy" id="3755"/>
    <lineage>
        <taxon>Eukaryota</taxon>
        <taxon>Viridiplantae</taxon>
        <taxon>Streptophyta</taxon>
        <taxon>Embryophyta</taxon>
        <taxon>Tracheophyta</taxon>
        <taxon>Spermatophyta</taxon>
        <taxon>Magnoliopsida</taxon>
        <taxon>eudicotyledons</taxon>
        <taxon>Gunneridae</taxon>
        <taxon>Pentapetalae</taxon>
        <taxon>rosids</taxon>
        <taxon>fabids</taxon>
        <taxon>Rosales</taxon>
        <taxon>Rosaceae</taxon>
        <taxon>Amygdaloideae</taxon>
        <taxon>Amygdaleae</taxon>
        <taxon>Prunus</taxon>
    </lineage>
</organism>
<proteinExistence type="predicted"/>
<dbReference type="Pfam" id="PF24057">
    <property type="entry name" value="DUF7358"/>
    <property type="match status" value="1"/>
</dbReference>
<dbReference type="AlphaFoldDB" id="A0A5E4G756"/>
<evidence type="ECO:0000256" key="1">
    <source>
        <dbReference type="ARBA" id="ARBA00022801"/>
    </source>
</evidence>
<dbReference type="SUPFAM" id="SSF53474">
    <property type="entry name" value="alpha/beta-Hydrolases"/>
    <property type="match status" value="1"/>
</dbReference>
<dbReference type="InParanoid" id="A0A5E4G756"/>
<gene>
    <name evidence="5" type="ORF">ALMOND_2B017273</name>
</gene>
<dbReference type="GO" id="GO:0006629">
    <property type="term" value="P:lipid metabolic process"/>
    <property type="evidence" value="ECO:0007669"/>
    <property type="project" value="InterPro"/>
</dbReference>
<dbReference type="OMA" id="IMWVATI"/>
<evidence type="ECO:0000256" key="2">
    <source>
        <dbReference type="SAM" id="Phobius"/>
    </source>
</evidence>